<name>A0A9K3E9M8_HELAN</name>
<dbReference type="PANTHER" id="PTHR31099">
    <property type="entry name" value="OS06G0165300 PROTEIN"/>
    <property type="match status" value="1"/>
</dbReference>
<comment type="caution">
    <text evidence="2">The sequence shown here is derived from an EMBL/GenBank/DDBJ whole genome shotgun (WGS) entry which is preliminary data.</text>
</comment>
<gene>
    <name evidence="2" type="ORF">HanXRQr2_Chr14g0646081</name>
</gene>
<sequence length="181" mass="20599">MVIYTPSFSFCWVCYPMSSFKMDLLKHYGVHFSPVHPLAFLRIVHFELTSVAFADAPSVALFRRFYRLRADGDLFAFEIRKDSVFPPCYTFMPTSTYPKEWKNKFIFISPAMLPEPLRSRDPSATIEVEAPPVSAADGPLWKLMCENHTHAFNFSKGILALGGLNPLSLCRPKVILDRASE</sequence>
<dbReference type="PANTHER" id="PTHR31099:SF41">
    <property type="entry name" value="TRANSPOSASE (PUTATIVE), GYPSY TYPE-RELATED"/>
    <property type="match status" value="1"/>
</dbReference>
<evidence type="ECO:0000313" key="2">
    <source>
        <dbReference type="EMBL" id="KAF5769250.1"/>
    </source>
</evidence>
<evidence type="ECO:0000259" key="1">
    <source>
        <dbReference type="Pfam" id="PF04195"/>
    </source>
</evidence>
<feature type="domain" description="Transposase (putative) gypsy type" evidence="1">
    <location>
        <begin position="12"/>
        <end position="69"/>
    </location>
</feature>
<keyword evidence="3" id="KW-1185">Reference proteome</keyword>
<dbReference type="Proteomes" id="UP000215914">
    <property type="component" value="Unassembled WGS sequence"/>
</dbReference>
<reference evidence="2" key="1">
    <citation type="journal article" date="2017" name="Nature">
        <title>The sunflower genome provides insights into oil metabolism, flowering and Asterid evolution.</title>
        <authorList>
            <person name="Badouin H."/>
            <person name="Gouzy J."/>
            <person name="Grassa C.J."/>
            <person name="Murat F."/>
            <person name="Staton S.E."/>
            <person name="Cottret L."/>
            <person name="Lelandais-Briere C."/>
            <person name="Owens G.L."/>
            <person name="Carrere S."/>
            <person name="Mayjonade B."/>
            <person name="Legrand L."/>
            <person name="Gill N."/>
            <person name="Kane N.C."/>
            <person name="Bowers J.E."/>
            <person name="Hubner S."/>
            <person name="Bellec A."/>
            <person name="Berard A."/>
            <person name="Berges H."/>
            <person name="Blanchet N."/>
            <person name="Boniface M.C."/>
            <person name="Brunel D."/>
            <person name="Catrice O."/>
            <person name="Chaidir N."/>
            <person name="Claudel C."/>
            <person name="Donnadieu C."/>
            <person name="Faraut T."/>
            <person name="Fievet G."/>
            <person name="Helmstetter N."/>
            <person name="King M."/>
            <person name="Knapp S.J."/>
            <person name="Lai Z."/>
            <person name="Le Paslier M.C."/>
            <person name="Lippi Y."/>
            <person name="Lorenzon L."/>
            <person name="Mandel J.R."/>
            <person name="Marage G."/>
            <person name="Marchand G."/>
            <person name="Marquand E."/>
            <person name="Bret-Mestries E."/>
            <person name="Morien E."/>
            <person name="Nambeesan S."/>
            <person name="Nguyen T."/>
            <person name="Pegot-Espagnet P."/>
            <person name="Pouilly N."/>
            <person name="Raftis F."/>
            <person name="Sallet E."/>
            <person name="Schiex T."/>
            <person name="Thomas J."/>
            <person name="Vandecasteele C."/>
            <person name="Vares D."/>
            <person name="Vear F."/>
            <person name="Vautrin S."/>
            <person name="Crespi M."/>
            <person name="Mangin B."/>
            <person name="Burke J.M."/>
            <person name="Salse J."/>
            <person name="Munos S."/>
            <person name="Vincourt P."/>
            <person name="Rieseberg L.H."/>
            <person name="Langlade N.B."/>
        </authorList>
    </citation>
    <scope>NUCLEOTIDE SEQUENCE</scope>
    <source>
        <tissue evidence="2">Leaves</tissue>
    </source>
</reference>
<dbReference type="AlphaFoldDB" id="A0A9K3E9M8"/>
<dbReference type="EMBL" id="MNCJ02000329">
    <property type="protein sequence ID" value="KAF5769250.1"/>
    <property type="molecule type" value="Genomic_DNA"/>
</dbReference>
<evidence type="ECO:0000313" key="3">
    <source>
        <dbReference type="Proteomes" id="UP000215914"/>
    </source>
</evidence>
<protein>
    <recommendedName>
        <fullName evidence="1">Transposase (putative) gypsy type domain-containing protein</fullName>
    </recommendedName>
</protein>
<reference evidence="2" key="2">
    <citation type="submission" date="2020-06" db="EMBL/GenBank/DDBJ databases">
        <title>Helianthus annuus Genome sequencing and assembly Release 2.</title>
        <authorList>
            <person name="Gouzy J."/>
            <person name="Langlade N."/>
            <person name="Munos S."/>
        </authorList>
    </citation>
    <scope>NUCLEOTIDE SEQUENCE</scope>
    <source>
        <tissue evidence="2">Leaves</tissue>
    </source>
</reference>
<dbReference type="Pfam" id="PF04195">
    <property type="entry name" value="Transposase_28"/>
    <property type="match status" value="1"/>
</dbReference>
<accession>A0A9K3E9M8</accession>
<dbReference type="InterPro" id="IPR007321">
    <property type="entry name" value="Transposase_28"/>
</dbReference>
<dbReference type="Gramene" id="mRNA:HanXRQr2_Chr14g0646081">
    <property type="protein sequence ID" value="CDS:HanXRQr2_Chr14g0646081.1"/>
    <property type="gene ID" value="HanXRQr2_Chr14g0646081"/>
</dbReference>
<proteinExistence type="predicted"/>
<organism evidence="2 3">
    <name type="scientific">Helianthus annuus</name>
    <name type="common">Common sunflower</name>
    <dbReference type="NCBI Taxonomy" id="4232"/>
    <lineage>
        <taxon>Eukaryota</taxon>
        <taxon>Viridiplantae</taxon>
        <taxon>Streptophyta</taxon>
        <taxon>Embryophyta</taxon>
        <taxon>Tracheophyta</taxon>
        <taxon>Spermatophyta</taxon>
        <taxon>Magnoliopsida</taxon>
        <taxon>eudicotyledons</taxon>
        <taxon>Gunneridae</taxon>
        <taxon>Pentapetalae</taxon>
        <taxon>asterids</taxon>
        <taxon>campanulids</taxon>
        <taxon>Asterales</taxon>
        <taxon>Asteraceae</taxon>
        <taxon>Asteroideae</taxon>
        <taxon>Heliantheae alliance</taxon>
        <taxon>Heliantheae</taxon>
        <taxon>Helianthus</taxon>
    </lineage>
</organism>